<dbReference type="EMBL" id="OCNH01000001">
    <property type="protein sequence ID" value="SOD80291.1"/>
    <property type="molecule type" value="Genomic_DNA"/>
</dbReference>
<protein>
    <submittedName>
        <fullName evidence="1">Uncharacterized protein</fullName>
    </submittedName>
</protein>
<sequence length="86" mass="9756">MVYLTMSDLPEIPLTDEDYERFEEQLPALAEQATREAYERALQSGLPVTILVGNIIVQVTANGGITELKKLPDTRQRITQRHFKIA</sequence>
<reference evidence="2" key="1">
    <citation type="submission" date="2017-09" db="EMBL/GenBank/DDBJ databases">
        <authorList>
            <person name="Varghese N."/>
            <person name="Submissions S."/>
        </authorList>
    </citation>
    <scope>NUCLEOTIDE SEQUENCE [LARGE SCALE GENOMIC DNA]</scope>
    <source>
        <strain evidence="2">DSM 29961</strain>
    </source>
</reference>
<evidence type="ECO:0000313" key="1">
    <source>
        <dbReference type="EMBL" id="SOD80291.1"/>
    </source>
</evidence>
<evidence type="ECO:0000313" key="2">
    <source>
        <dbReference type="Proteomes" id="UP000219452"/>
    </source>
</evidence>
<keyword evidence="2" id="KW-1185">Reference proteome</keyword>
<gene>
    <name evidence="1" type="ORF">SAMN06269250_1328</name>
</gene>
<organism evidence="1 2">
    <name type="scientific">Spirosoma fluviale</name>
    <dbReference type="NCBI Taxonomy" id="1597977"/>
    <lineage>
        <taxon>Bacteria</taxon>
        <taxon>Pseudomonadati</taxon>
        <taxon>Bacteroidota</taxon>
        <taxon>Cytophagia</taxon>
        <taxon>Cytophagales</taxon>
        <taxon>Cytophagaceae</taxon>
        <taxon>Spirosoma</taxon>
    </lineage>
</organism>
<name>A0A286FAN4_9BACT</name>
<accession>A0A286FAN4</accession>
<dbReference type="Proteomes" id="UP000219452">
    <property type="component" value="Unassembled WGS sequence"/>
</dbReference>
<proteinExistence type="predicted"/>
<dbReference type="AlphaFoldDB" id="A0A286FAN4"/>